<dbReference type="AlphaFoldDB" id="L0K574"/>
<dbReference type="Pfam" id="PF02151">
    <property type="entry name" value="UVR"/>
    <property type="match status" value="1"/>
</dbReference>
<dbReference type="Proteomes" id="UP000010880">
    <property type="component" value="Chromosome"/>
</dbReference>
<evidence type="ECO:0000313" key="4">
    <source>
        <dbReference type="Proteomes" id="UP000010880"/>
    </source>
</evidence>
<feature type="domain" description="UVR" evidence="2">
    <location>
        <begin position="131"/>
        <end position="166"/>
    </location>
</feature>
<dbReference type="PATRIC" id="fig|748449.3.peg.133"/>
<gene>
    <name evidence="3" type="ordered locus">Halha_0152</name>
</gene>
<dbReference type="InterPro" id="IPR025542">
    <property type="entry name" value="YacH"/>
</dbReference>
<sequence length="172" mass="19884">MLCQECQERQAKLHVTKIINGEKKELYLCQECAQSNNELDFSLDFSFDNILTGLLNDKLTSKAKIGLNETHLECDVCGLSYVDFSRNGRLGCSNCYTSFRNKLGKVLRRIHSSTDHTGKIPKRAGEKVRLKRKIKELRREMDEVVRKEEFERAAEIRDKIKELDDKLEAEEG</sequence>
<dbReference type="GO" id="GO:1990169">
    <property type="term" value="P:stress response to copper ion"/>
    <property type="evidence" value="ECO:0007669"/>
    <property type="project" value="TreeGrafter"/>
</dbReference>
<dbReference type="HOGENOM" id="CLU_102553_1_0_9"/>
<evidence type="ECO:0000256" key="1">
    <source>
        <dbReference type="SAM" id="Coils"/>
    </source>
</evidence>
<dbReference type="KEGG" id="hhl:Halha_0152"/>
<dbReference type="GO" id="GO:0046870">
    <property type="term" value="F:cadmium ion binding"/>
    <property type="evidence" value="ECO:0007669"/>
    <property type="project" value="TreeGrafter"/>
</dbReference>
<dbReference type="eggNOG" id="COG3880">
    <property type="taxonomic scope" value="Bacteria"/>
</dbReference>
<dbReference type="GO" id="GO:0008270">
    <property type="term" value="F:zinc ion binding"/>
    <property type="evidence" value="ECO:0007669"/>
    <property type="project" value="TreeGrafter"/>
</dbReference>
<proteinExistence type="predicted"/>
<dbReference type="PROSITE" id="PS50151">
    <property type="entry name" value="UVR"/>
    <property type="match status" value="1"/>
</dbReference>
<organism evidence="3 4">
    <name type="scientific">Halobacteroides halobius (strain ATCC 35273 / DSM 5150 / MD-1)</name>
    <dbReference type="NCBI Taxonomy" id="748449"/>
    <lineage>
        <taxon>Bacteria</taxon>
        <taxon>Bacillati</taxon>
        <taxon>Bacillota</taxon>
        <taxon>Clostridia</taxon>
        <taxon>Halanaerobiales</taxon>
        <taxon>Halobacteroidaceae</taxon>
        <taxon>Halobacteroides</taxon>
    </lineage>
</organism>
<protein>
    <submittedName>
        <fullName evidence="3">Uncharacterized protein with conserved CXXC pairs</fullName>
    </submittedName>
</protein>
<reference evidence="4" key="1">
    <citation type="submission" date="2012-02" db="EMBL/GenBank/DDBJ databases">
        <title>The complete genome of Halobacteroides halobius DSM 5150.</title>
        <authorList>
            <person name="Lucas S."/>
            <person name="Copeland A."/>
            <person name="Lapidus A."/>
            <person name="Glavina del Rio T."/>
            <person name="Dalin E."/>
            <person name="Tice H."/>
            <person name="Bruce D."/>
            <person name="Goodwin L."/>
            <person name="Pitluck S."/>
            <person name="Peters L."/>
            <person name="Mikhailova N."/>
            <person name="Gu W."/>
            <person name="Kyrpides N."/>
            <person name="Mavromatis K."/>
            <person name="Ivanova N."/>
            <person name="Brettin T."/>
            <person name="Detter J.C."/>
            <person name="Han C."/>
            <person name="Larimer F."/>
            <person name="Land M."/>
            <person name="Hauser L."/>
            <person name="Markowitz V."/>
            <person name="Cheng J.-F."/>
            <person name="Hugenholtz P."/>
            <person name="Woyke T."/>
            <person name="Wu D."/>
            <person name="Tindall B."/>
            <person name="Pomrenke H."/>
            <person name="Brambilla E."/>
            <person name="Klenk H.-P."/>
            <person name="Eisen J.A."/>
        </authorList>
    </citation>
    <scope>NUCLEOTIDE SEQUENCE [LARGE SCALE GENOMIC DNA]</scope>
    <source>
        <strain evidence="4">ATCC 35273 / DSM 5150 / MD-1</strain>
    </source>
</reference>
<keyword evidence="4" id="KW-1185">Reference proteome</keyword>
<dbReference type="PIRSF" id="PIRSF015034">
    <property type="entry name" value="YacH"/>
    <property type="match status" value="1"/>
</dbReference>
<dbReference type="PANTHER" id="PTHR38430:SF1">
    <property type="entry name" value="PROTEIN-ARGININE KINASE ACTIVATOR PROTEIN"/>
    <property type="match status" value="1"/>
</dbReference>
<dbReference type="Gene3D" id="4.10.860.10">
    <property type="entry name" value="UVR domain"/>
    <property type="match status" value="1"/>
</dbReference>
<dbReference type="PANTHER" id="PTHR38430">
    <property type="entry name" value="PROTEIN-ARGININE KINASE ACTIVATOR PROTEIN"/>
    <property type="match status" value="1"/>
</dbReference>
<dbReference type="STRING" id="748449.Halha_0152"/>
<dbReference type="OrthoDB" id="9788704at2"/>
<name>L0K574_HALHC</name>
<dbReference type="InterPro" id="IPR001943">
    <property type="entry name" value="UVR_dom"/>
</dbReference>
<dbReference type="RefSeq" id="WP_015325894.1">
    <property type="nucleotide sequence ID" value="NC_019978.1"/>
</dbReference>
<dbReference type="GO" id="GO:0050897">
    <property type="term" value="F:cobalt ion binding"/>
    <property type="evidence" value="ECO:0007669"/>
    <property type="project" value="TreeGrafter"/>
</dbReference>
<accession>L0K574</accession>
<dbReference type="EMBL" id="CP003359">
    <property type="protein sequence ID" value="AGB40166.1"/>
    <property type="molecule type" value="Genomic_DNA"/>
</dbReference>
<evidence type="ECO:0000259" key="2">
    <source>
        <dbReference type="PROSITE" id="PS50151"/>
    </source>
</evidence>
<dbReference type="GO" id="GO:0005507">
    <property type="term" value="F:copper ion binding"/>
    <property type="evidence" value="ECO:0007669"/>
    <property type="project" value="TreeGrafter"/>
</dbReference>
<dbReference type="GO" id="GO:1990170">
    <property type="term" value="P:stress response to cadmium ion"/>
    <property type="evidence" value="ECO:0007669"/>
    <property type="project" value="TreeGrafter"/>
</dbReference>
<dbReference type="SUPFAM" id="SSF46600">
    <property type="entry name" value="C-terminal UvrC-binding domain of UvrB"/>
    <property type="match status" value="1"/>
</dbReference>
<dbReference type="InterPro" id="IPR036876">
    <property type="entry name" value="UVR_dom_sf"/>
</dbReference>
<evidence type="ECO:0000313" key="3">
    <source>
        <dbReference type="EMBL" id="AGB40166.1"/>
    </source>
</evidence>
<feature type="coiled-coil region" evidence="1">
    <location>
        <begin position="127"/>
        <end position="166"/>
    </location>
</feature>
<keyword evidence="1" id="KW-0175">Coiled coil</keyword>